<sequence length="319" mass="36482">MSLPVNYDSPLMAKLNYNPINTEQKGPVCKLAALRTCMQLLRPGKYYPLYKNKAPNVELSVRRIAKECGSSQGEVTSPDRLRTIARKLGLEAKPYRFDSLEQMESCIHRAIYEGKPVILFIQVDCDGYRPSSDPEHSRQWYEHAVVVLGYNYPLATLTIHDGSEIKTWGIRAFYDSSCTVLKKRARETFIKLLKLPPEPDFQNKEAFFDKMDTEPMDWTTTDPCIELAETVSCEDYGSDQPCRYHEIDGCLEHGLLEWEKLKELESCGRLVIRQSDQEPGANFHKLLFVVDRLKSDNNGDMNPMQPLKNSFPAEMSGNL</sequence>
<dbReference type="Gene3D" id="3.90.70.10">
    <property type="entry name" value="Cysteine proteinases"/>
    <property type="match status" value="1"/>
</dbReference>
<dbReference type="Proteomes" id="UP001209854">
    <property type="component" value="Unassembled WGS sequence"/>
</dbReference>
<keyword evidence="3" id="KW-1185">Reference proteome</keyword>
<feature type="region of interest" description="Disordered" evidence="1">
    <location>
        <begin position="298"/>
        <end position="319"/>
    </location>
</feature>
<proteinExistence type="predicted"/>
<protein>
    <submittedName>
        <fullName evidence="2">BtrH N-terminal domain-containing protein</fullName>
    </submittedName>
</protein>
<dbReference type="RefSeq" id="WP_262567941.1">
    <property type="nucleotide sequence ID" value="NZ_JAPFCC010000001.1"/>
</dbReference>
<reference evidence="2 3" key="1">
    <citation type="submission" date="2022-10" db="EMBL/GenBank/DDBJ databases">
        <title>High-quality genome sequences of two octocoral-associated bacteria, Endozoicomonas euniceicola EF212 and Endozoicomonas gorgoniicola PS125.</title>
        <authorList>
            <person name="Chiou Y.-J."/>
            <person name="Chen Y.-H."/>
        </authorList>
    </citation>
    <scope>NUCLEOTIDE SEQUENCE [LARGE SCALE GENOMIC DNA]</scope>
    <source>
        <strain evidence="2 3">PS125</strain>
    </source>
</reference>
<evidence type="ECO:0000256" key="1">
    <source>
        <dbReference type="SAM" id="MobiDB-lite"/>
    </source>
</evidence>
<name>A0ABT3MUK8_9GAMM</name>
<dbReference type="EMBL" id="JAPFCC010000001">
    <property type="protein sequence ID" value="MCW7553071.1"/>
    <property type="molecule type" value="Genomic_DNA"/>
</dbReference>
<evidence type="ECO:0000313" key="3">
    <source>
        <dbReference type="Proteomes" id="UP001209854"/>
    </source>
</evidence>
<comment type="caution">
    <text evidence="2">The sequence shown here is derived from an EMBL/GenBank/DDBJ whole genome shotgun (WGS) entry which is preliminary data.</text>
</comment>
<accession>A0ABT3MUK8</accession>
<gene>
    <name evidence="2" type="ORF">NX722_10560</name>
</gene>
<evidence type="ECO:0000313" key="2">
    <source>
        <dbReference type="EMBL" id="MCW7553071.1"/>
    </source>
</evidence>
<organism evidence="2 3">
    <name type="scientific">Endozoicomonas gorgoniicola</name>
    <dbReference type="NCBI Taxonomy" id="1234144"/>
    <lineage>
        <taxon>Bacteria</taxon>
        <taxon>Pseudomonadati</taxon>
        <taxon>Pseudomonadota</taxon>
        <taxon>Gammaproteobacteria</taxon>
        <taxon>Oceanospirillales</taxon>
        <taxon>Endozoicomonadaceae</taxon>
        <taxon>Endozoicomonas</taxon>
    </lineage>
</organism>